<evidence type="ECO:0000313" key="2">
    <source>
        <dbReference type="Proteomes" id="UP000006729"/>
    </source>
</evidence>
<protein>
    <submittedName>
        <fullName evidence="1">Uncharacterized protein</fullName>
    </submittedName>
</protein>
<keyword evidence="2" id="KW-1185">Reference proteome</keyword>
<gene>
    <name evidence="1" type="ORF">POPTR_014G074150v4</name>
</gene>
<sequence length="145" mass="16252">MDIAKKAGCLLSCDPNLRLPQWPSEEAARKDITSHGMKLTLLRRPFKLRVGSCATYYIFTSFQAERHSTPFRAARNNQLTSLRNVKQEFKGKVSGVKVDAVDTTGTGDALLNILASDIDLFKAMDFILSSRIYVHTVGLKRDVYI</sequence>
<accession>A0ACC0RXU7</accession>
<comment type="caution">
    <text evidence="1">The sequence shown here is derived from an EMBL/GenBank/DDBJ whole genome shotgun (WGS) entry which is preliminary data.</text>
</comment>
<dbReference type="Proteomes" id="UP000006729">
    <property type="component" value="Chromosome 14"/>
</dbReference>
<name>A0ACC0RXU7_POPTR</name>
<dbReference type="EMBL" id="CM009303">
    <property type="protein sequence ID" value="KAI9382044.1"/>
    <property type="molecule type" value="Genomic_DNA"/>
</dbReference>
<organism evidence="1 2">
    <name type="scientific">Populus trichocarpa</name>
    <name type="common">Western balsam poplar</name>
    <name type="synonym">Populus balsamifera subsp. trichocarpa</name>
    <dbReference type="NCBI Taxonomy" id="3694"/>
    <lineage>
        <taxon>Eukaryota</taxon>
        <taxon>Viridiplantae</taxon>
        <taxon>Streptophyta</taxon>
        <taxon>Embryophyta</taxon>
        <taxon>Tracheophyta</taxon>
        <taxon>Spermatophyta</taxon>
        <taxon>Magnoliopsida</taxon>
        <taxon>eudicotyledons</taxon>
        <taxon>Gunneridae</taxon>
        <taxon>Pentapetalae</taxon>
        <taxon>rosids</taxon>
        <taxon>fabids</taxon>
        <taxon>Malpighiales</taxon>
        <taxon>Salicaceae</taxon>
        <taxon>Saliceae</taxon>
        <taxon>Populus</taxon>
    </lineage>
</organism>
<evidence type="ECO:0000313" key="1">
    <source>
        <dbReference type="EMBL" id="KAI9382044.1"/>
    </source>
</evidence>
<proteinExistence type="predicted"/>
<reference evidence="1 2" key="1">
    <citation type="journal article" date="2006" name="Science">
        <title>The genome of black cottonwood, Populus trichocarpa (Torr. &amp; Gray).</title>
        <authorList>
            <person name="Tuskan G.A."/>
            <person name="Difazio S."/>
            <person name="Jansson S."/>
            <person name="Bohlmann J."/>
            <person name="Grigoriev I."/>
            <person name="Hellsten U."/>
            <person name="Putnam N."/>
            <person name="Ralph S."/>
            <person name="Rombauts S."/>
            <person name="Salamov A."/>
            <person name="Schein J."/>
            <person name="Sterck L."/>
            <person name="Aerts A."/>
            <person name="Bhalerao R.R."/>
            <person name="Bhalerao R.P."/>
            <person name="Blaudez D."/>
            <person name="Boerjan W."/>
            <person name="Brun A."/>
            <person name="Brunner A."/>
            <person name="Busov V."/>
            <person name="Campbell M."/>
            <person name="Carlson J."/>
            <person name="Chalot M."/>
            <person name="Chapman J."/>
            <person name="Chen G.L."/>
            <person name="Cooper D."/>
            <person name="Coutinho P.M."/>
            <person name="Couturier J."/>
            <person name="Covert S."/>
            <person name="Cronk Q."/>
            <person name="Cunningham R."/>
            <person name="Davis J."/>
            <person name="Degroeve S."/>
            <person name="Dejardin A."/>
            <person name="Depamphilis C."/>
            <person name="Detter J."/>
            <person name="Dirks B."/>
            <person name="Dubchak I."/>
            <person name="Duplessis S."/>
            <person name="Ehlting J."/>
            <person name="Ellis B."/>
            <person name="Gendler K."/>
            <person name="Goodstein D."/>
            <person name="Gribskov M."/>
            <person name="Grimwood J."/>
            <person name="Groover A."/>
            <person name="Gunter L."/>
            <person name="Hamberger B."/>
            <person name="Heinze B."/>
            <person name="Helariutta Y."/>
            <person name="Henrissat B."/>
            <person name="Holligan D."/>
            <person name="Holt R."/>
            <person name="Huang W."/>
            <person name="Islam-Faridi N."/>
            <person name="Jones S."/>
            <person name="Jones-Rhoades M."/>
            <person name="Jorgensen R."/>
            <person name="Joshi C."/>
            <person name="Kangasjarvi J."/>
            <person name="Karlsson J."/>
            <person name="Kelleher C."/>
            <person name="Kirkpatrick R."/>
            <person name="Kirst M."/>
            <person name="Kohler A."/>
            <person name="Kalluri U."/>
            <person name="Larimer F."/>
            <person name="Leebens-Mack J."/>
            <person name="Leple J.C."/>
            <person name="Locascio P."/>
            <person name="Lou Y."/>
            <person name="Lucas S."/>
            <person name="Martin F."/>
            <person name="Montanini B."/>
            <person name="Napoli C."/>
            <person name="Nelson D.R."/>
            <person name="Nelson C."/>
            <person name="Nieminen K."/>
            <person name="Nilsson O."/>
            <person name="Pereda V."/>
            <person name="Peter G."/>
            <person name="Philippe R."/>
            <person name="Pilate G."/>
            <person name="Poliakov A."/>
            <person name="Razumovskaya J."/>
            <person name="Richardson P."/>
            <person name="Rinaldi C."/>
            <person name="Ritland K."/>
            <person name="Rouze P."/>
            <person name="Ryaboy D."/>
            <person name="Schmutz J."/>
            <person name="Schrader J."/>
            <person name="Segerman B."/>
            <person name="Shin H."/>
            <person name="Siddiqui A."/>
            <person name="Sterky F."/>
            <person name="Terry A."/>
            <person name="Tsai C.J."/>
            <person name="Uberbacher E."/>
            <person name="Unneberg P."/>
            <person name="Vahala J."/>
            <person name="Wall K."/>
            <person name="Wessler S."/>
            <person name="Yang G."/>
            <person name="Yin T."/>
            <person name="Douglas C."/>
            <person name="Marra M."/>
            <person name="Sandberg G."/>
            <person name="Van de Peer Y."/>
            <person name="Rokhsar D."/>
        </authorList>
    </citation>
    <scope>NUCLEOTIDE SEQUENCE [LARGE SCALE GENOMIC DNA]</scope>
    <source>
        <strain evidence="2">cv. Nisqually</strain>
    </source>
</reference>